<dbReference type="PANTHER" id="PTHR43466">
    <property type="entry name" value="2-OXO-4-HYDROXY-4-CARBOXY-5-UREIDOIMIDAZOLINE DECARBOXYLASE-RELATED"/>
    <property type="match status" value="1"/>
</dbReference>
<evidence type="ECO:0000313" key="9">
    <source>
        <dbReference type="EMBL" id="MCY8121273.1"/>
    </source>
</evidence>
<name>A0A9Q4DQM2_BACSC</name>
<keyword evidence="4" id="KW-0659">Purine metabolism</keyword>
<comment type="pathway">
    <text evidence="2">Purine metabolism; urate degradation; (S)-allantoin from urate: step 3/3.</text>
</comment>
<dbReference type="NCBIfam" id="TIGR03164">
    <property type="entry name" value="UHCUDC"/>
    <property type="match status" value="1"/>
</dbReference>
<dbReference type="GO" id="GO:0006144">
    <property type="term" value="P:purine nucleobase metabolic process"/>
    <property type="evidence" value="ECO:0007669"/>
    <property type="project" value="UniProtKB-KW"/>
</dbReference>
<dbReference type="SUPFAM" id="SSF158694">
    <property type="entry name" value="UraD-Like"/>
    <property type="match status" value="1"/>
</dbReference>
<dbReference type="Gene3D" id="1.10.3330.10">
    <property type="entry name" value="Oxo-4-hydroxy-4-carboxy-5-ureidoimidazoline decarboxylase"/>
    <property type="match status" value="1"/>
</dbReference>
<dbReference type="InterPro" id="IPR019842">
    <property type="entry name" value="Uricase_CS"/>
</dbReference>
<evidence type="ECO:0000256" key="7">
    <source>
        <dbReference type="ARBA" id="ARBA00023239"/>
    </source>
</evidence>
<keyword evidence="6" id="KW-0560">Oxidoreductase</keyword>
<keyword evidence="5" id="KW-0210">Decarboxylase</keyword>
<dbReference type="InterPro" id="IPR036778">
    <property type="entry name" value="OHCU_decarboxylase_sf"/>
</dbReference>
<dbReference type="NCBIfam" id="TIGR03383">
    <property type="entry name" value="urate_oxi"/>
    <property type="match status" value="1"/>
</dbReference>
<dbReference type="SMR" id="A0A9Q4DQM2"/>
<dbReference type="AlphaFoldDB" id="A0A9Q4DQM2"/>
<evidence type="ECO:0000259" key="8">
    <source>
        <dbReference type="Pfam" id="PF09349"/>
    </source>
</evidence>
<evidence type="ECO:0000256" key="2">
    <source>
        <dbReference type="ARBA" id="ARBA00004754"/>
    </source>
</evidence>
<dbReference type="Pfam" id="PF01014">
    <property type="entry name" value="Uricase"/>
    <property type="match status" value="1"/>
</dbReference>
<dbReference type="GO" id="GO:0019628">
    <property type="term" value="P:urate catabolic process"/>
    <property type="evidence" value="ECO:0007669"/>
    <property type="project" value="TreeGrafter"/>
</dbReference>
<dbReference type="EMBL" id="JALANJ010000016">
    <property type="protein sequence ID" value="MCY8121273.1"/>
    <property type="molecule type" value="Genomic_DNA"/>
</dbReference>
<dbReference type="InterPro" id="IPR017580">
    <property type="entry name" value="OHCU_decarboxylase-1"/>
</dbReference>
<protein>
    <submittedName>
        <fullName evidence="9">Urate oxidase</fullName>
    </submittedName>
</protein>
<proteinExistence type="predicted"/>
<evidence type="ECO:0000313" key="10">
    <source>
        <dbReference type="Proteomes" id="UP001070352"/>
    </source>
</evidence>
<sequence length="494" mass="56509">MFTMDDMNQMDIQTLTDTLESIFEHSSWIAEKAAALRPFSSLSDLHHKMASIVKAADRQTQLDLINKHPPLGTKNTMSVTSVREQQNAGLSKLEQEEYEEFLKLNERYYERFGFPFILAVKGKTKQDIYQALLERLENERETEFHQALKEIYRIARFRLADIITEKGETQMKRTMSYGKGNVFAYRTFLKPLTGVRQIPESSFTGRDNTVVGIDVTCEIGGDAFLTSFIDGDNTLVVATDSMKNFIQSHLASYEGTTTEGFLHYVAHRFLDTYSHMDTITLTGEDIPFEAMPAYEGQELGTSHLVFRRSRNERARSVLKAERTGDTITITEQYSEIMDLQLVKVSGNSFVGFIRDEYTTLPEDGNRPLFVYLNICWQYENTDDARASDPARYVAAEQVRDLASTVFHELKTPSIQNLIYHIGCRILTRFPQLTDVSFQSQNHTWDTVVEEIPGSKGKVYTEPRPPFGFQRFTVTREDAEKEKQKAVEKLGSLKA</sequence>
<comment type="caution">
    <text evidence="9">The sequence shown here is derived from an EMBL/GenBank/DDBJ whole genome shotgun (WGS) entry which is preliminary data.</text>
</comment>
<keyword evidence="7" id="KW-0456">Lyase</keyword>
<dbReference type="GO" id="GO:0000255">
    <property type="term" value="P:allantoin metabolic process"/>
    <property type="evidence" value="ECO:0007669"/>
    <property type="project" value="InterPro"/>
</dbReference>
<evidence type="ECO:0000256" key="4">
    <source>
        <dbReference type="ARBA" id="ARBA00022631"/>
    </source>
</evidence>
<dbReference type="PRINTS" id="PR00093">
    <property type="entry name" value="URICASE"/>
</dbReference>
<evidence type="ECO:0000256" key="1">
    <source>
        <dbReference type="ARBA" id="ARBA00001163"/>
    </source>
</evidence>
<gene>
    <name evidence="9" type="primary">pucL</name>
    <name evidence="9" type="ORF">MOC45_11770</name>
</gene>
<dbReference type="InterPro" id="IPR002042">
    <property type="entry name" value="Uricase"/>
</dbReference>
<dbReference type="GO" id="GO:0004846">
    <property type="term" value="F:urate oxidase activity"/>
    <property type="evidence" value="ECO:0007669"/>
    <property type="project" value="InterPro"/>
</dbReference>
<comment type="pathway">
    <text evidence="3">Purine metabolism; urate degradation; (S)-allantoin from urate: step 1/3.</text>
</comment>
<accession>A0A9Q4DQM2</accession>
<comment type="catalytic activity">
    <reaction evidence="1">
        <text>5-hydroxy-2-oxo-4-ureido-2,5-dihydro-1H-imidazole-5-carboxylate + H(+) = (S)-allantoin + CO2</text>
        <dbReference type="Rhea" id="RHEA:26301"/>
        <dbReference type="ChEBI" id="CHEBI:15378"/>
        <dbReference type="ChEBI" id="CHEBI:15678"/>
        <dbReference type="ChEBI" id="CHEBI:16526"/>
        <dbReference type="ChEBI" id="CHEBI:58639"/>
        <dbReference type="EC" id="4.1.1.97"/>
    </reaction>
</comment>
<evidence type="ECO:0000256" key="3">
    <source>
        <dbReference type="ARBA" id="ARBA00004831"/>
    </source>
</evidence>
<evidence type="ECO:0000256" key="5">
    <source>
        <dbReference type="ARBA" id="ARBA00022793"/>
    </source>
</evidence>
<dbReference type="GO" id="GO:0051997">
    <property type="term" value="F:2-oxo-4-hydroxy-4-carboxy-5-ureidoimidazoline decarboxylase activity"/>
    <property type="evidence" value="ECO:0007669"/>
    <property type="project" value="UniProtKB-EC"/>
</dbReference>
<dbReference type="Gene3D" id="3.10.270.10">
    <property type="entry name" value="Urate Oxidase"/>
    <property type="match status" value="1"/>
</dbReference>
<evidence type="ECO:0000256" key="6">
    <source>
        <dbReference type="ARBA" id="ARBA00023002"/>
    </source>
</evidence>
<dbReference type="RefSeq" id="WP_003222862.1">
    <property type="nucleotide sequence ID" value="NZ_CBCRWV010000010.1"/>
</dbReference>
<dbReference type="InterPro" id="IPR018020">
    <property type="entry name" value="OHCU_decarboxylase"/>
</dbReference>
<dbReference type="PANTHER" id="PTHR43466:SF1">
    <property type="entry name" value="2-OXO-4-HYDROXY-4-CARBOXY-5-UREIDOIMIDAZOLINE DECARBOXYLASE-RELATED"/>
    <property type="match status" value="1"/>
</dbReference>
<dbReference type="Proteomes" id="UP001070352">
    <property type="component" value="Unassembled WGS sequence"/>
</dbReference>
<feature type="domain" description="Oxo-4-hydroxy-4-carboxy-5-ureidoimidazoline decarboxylase" evidence="8">
    <location>
        <begin position="8"/>
        <end position="160"/>
    </location>
</feature>
<reference evidence="9" key="1">
    <citation type="submission" date="2022-02" db="EMBL/GenBank/DDBJ databases">
        <title>Crop Bioprotection Bacillus Genome Sequencing.</title>
        <authorList>
            <person name="Dunlap C."/>
        </authorList>
    </citation>
    <scope>NUCLEOTIDE SEQUENCE</scope>
    <source>
        <strain evidence="9">M18B4</strain>
    </source>
</reference>
<dbReference type="PROSITE" id="PS00366">
    <property type="entry name" value="URICASE"/>
    <property type="match status" value="1"/>
</dbReference>
<dbReference type="Pfam" id="PF09349">
    <property type="entry name" value="OHCU_decarbox"/>
    <property type="match status" value="1"/>
</dbReference>
<dbReference type="SUPFAM" id="SSF55620">
    <property type="entry name" value="Tetrahydrobiopterin biosynthesis enzymes-like"/>
    <property type="match status" value="2"/>
</dbReference>
<organism evidence="9 10">
    <name type="scientific">Bacillus spizizenii</name>
    <name type="common">Bacillus subtilis subsp. spizizenii</name>
    <dbReference type="NCBI Taxonomy" id="96241"/>
    <lineage>
        <taxon>Bacteria</taxon>
        <taxon>Bacillati</taxon>
        <taxon>Bacillota</taxon>
        <taxon>Bacilli</taxon>
        <taxon>Bacillales</taxon>
        <taxon>Bacillaceae</taxon>
        <taxon>Bacillus</taxon>
    </lineage>
</organism>